<dbReference type="EMBL" id="GFPF01000472">
    <property type="protein sequence ID" value="MAA11618.1"/>
    <property type="molecule type" value="Transcribed_RNA"/>
</dbReference>
<evidence type="ECO:0000313" key="10">
    <source>
        <dbReference type="EMBL" id="MAA11618.1"/>
    </source>
</evidence>
<evidence type="ECO:0000256" key="5">
    <source>
        <dbReference type="ARBA" id="ARBA00022900"/>
    </source>
</evidence>
<evidence type="ECO:0000256" key="7">
    <source>
        <dbReference type="SAM" id="MobiDB-lite"/>
    </source>
</evidence>
<feature type="domain" description="BPTI/Kunitz inhibitor" evidence="9">
    <location>
        <begin position="33"/>
        <end position="83"/>
    </location>
</feature>
<sequence>MKLRASAFLQLACVIHVQVSCFLETKNVPINRCMERRDQGPCRAAKLRWYFDRNALQCKEFTYGGCKGNNNNFLSEAECKYACSRFIGIKNATIPCMQKPDTGRCRAYVLKWYFDVVDRVCKMFVYGGCEGNNNRFDSELQCQASCAPTSSDKGICSLAERQEPCNALAQLWYFDHVENTCHRFPPGYCGNSANKFATCRKCMRRCSGADAHKECSLAYRKIHYKKYGVYWPGKGEPRVRGPGIPLPNHTITEMPQINVPGIFGTVPGGARLPTPTLKTTTIAETGEGRNGHAETVVSPAASGMGRLFNRTRGLTGHGIRAPTSSGSALAETTQGGPASLGSGLREINLTEPALTGHGHATPLLPRPQIRPVSAKPSRAVPSVGANGIYPSWTRTPLSSQPQPGVGLPGLSAAGPTITPRNPRGPGIPGTEKSPSLTGTDWPRPLGRETRPLVSTLPATPTLAPVEEGHSHGEILVRGSALKTPPLTIPIQFLPIQGLKKG</sequence>
<feature type="region of interest" description="Disordered" evidence="7">
    <location>
        <begin position="357"/>
        <end position="381"/>
    </location>
</feature>
<dbReference type="CDD" id="cd00109">
    <property type="entry name" value="Kunitz-type"/>
    <property type="match status" value="1"/>
</dbReference>
<dbReference type="PROSITE" id="PS50279">
    <property type="entry name" value="BPTI_KUNITZ_2"/>
    <property type="match status" value="3"/>
</dbReference>
<dbReference type="FunFam" id="4.10.410.10:FF:000005">
    <property type="entry name" value="Pancreatic trypsin inhibitor"/>
    <property type="match status" value="1"/>
</dbReference>
<keyword evidence="4" id="KW-0677">Repeat</keyword>
<keyword evidence="5" id="KW-0722">Serine protease inhibitor</keyword>
<keyword evidence="8" id="KW-0732">Signal</keyword>
<dbReference type="PANTHER" id="PTHR10083:SF328">
    <property type="entry name" value="TISSUE FACTOR PATHWAY INHIBITOR"/>
    <property type="match status" value="1"/>
</dbReference>
<dbReference type="PROSITE" id="PS00280">
    <property type="entry name" value="BPTI_KUNITZ_1"/>
    <property type="match status" value="2"/>
</dbReference>
<dbReference type="InterPro" id="IPR050098">
    <property type="entry name" value="TFPI/VKTCI-like"/>
</dbReference>
<dbReference type="InterPro" id="IPR020901">
    <property type="entry name" value="Prtase_inh_Kunz-CS"/>
</dbReference>
<dbReference type="GO" id="GO:0004867">
    <property type="term" value="F:serine-type endopeptidase inhibitor activity"/>
    <property type="evidence" value="ECO:0007669"/>
    <property type="project" value="UniProtKB-KW"/>
</dbReference>
<comment type="subcellular location">
    <subcellularLocation>
        <location evidence="1">Secreted</location>
    </subcellularLocation>
</comment>
<feature type="signal peptide" evidence="8">
    <location>
        <begin position="1"/>
        <end position="21"/>
    </location>
</feature>
<keyword evidence="6" id="KW-1015">Disulfide bond</keyword>
<feature type="domain" description="BPTI/Kunitz inhibitor" evidence="9">
    <location>
        <begin position="156"/>
        <end position="206"/>
    </location>
</feature>
<name>A0A224Y254_9ACAR</name>
<dbReference type="FunFam" id="4.10.410.10:FF:000020">
    <property type="entry name" value="Collagen, type VI, alpha 3"/>
    <property type="match status" value="1"/>
</dbReference>
<feature type="domain" description="BPTI/Kunitz inhibitor" evidence="9">
    <location>
        <begin position="96"/>
        <end position="146"/>
    </location>
</feature>
<dbReference type="InterPro" id="IPR002223">
    <property type="entry name" value="Kunitz_BPTI"/>
</dbReference>
<evidence type="ECO:0000256" key="3">
    <source>
        <dbReference type="ARBA" id="ARBA00022690"/>
    </source>
</evidence>
<protein>
    <submittedName>
        <fullName evidence="10">Pancreatic trypsin inhibitor</fullName>
    </submittedName>
</protein>
<dbReference type="SMART" id="SM00131">
    <property type="entry name" value="KU"/>
    <property type="match status" value="3"/>
</dbReference>
<evidence type="ECO:0000256" key="6">
    <source>
        <dbReference type="ARBA" id="ARBA00023157"/>
    </source>
</evidence>
<organism evidence="10">
    <name type="scientific">Rhipicephalus zambeziensis</name>
    <dbReference type="NCBI Taxonomy" id="60191"/>
    <lineage>
        <taxon>Eukaryota</taxon>
        <taxon>Metazoa</taxon>
        <taxon>Ecdysozoa</taxon>
        <taxon>Arthropoda</taxon>
        <taxon>Chelicerata</taxon>
        <taxon>Arachnida</taxon>
        <taxon>Acari</taxon>
        <taxon>Parasitiformes</taxon>
        <taxon>Ixodida</taxon>
        <taxon>Ixodoidea</taxon>
        <taxon>Ixodidae</taxon>
        <taxon>Rhipicephalinae</taxon>
        <taxon>Rhipicephalus</taxon>
        <taxon>Rhipicephalus</taxon>
    </lineage>
</organism>
<dbReference type="Gene3D" id="4.10.410.10">
    <property type="entry name" value="Pancreatic trypsin inhibitor Kunitz domain"/>
    <property type="match status" value="3"/>
</dbReference>
<proteinExistence type="predicted"/>
<keyword evidence="2" id="KW-0964">Secreted</keyword>
<dbReference type="GO" id="GO:0005615">
    <property type="term" value="C:extracellular space"/>
    <property type="evidence" value="ECO:0007669"/>
    <property type="project" value="TreeGrafter"/>
</dbReference>
<evidence type="ECO:0000256" key="8">
    <source>
        <dbReference type="SAM" id="SignalP"/>
    </source>
</evidence>
<dbReference type="InterPro" id="IPR036880">
    <property type="entry name" value="Kunitz_BPTI_sf"/>
</dbReference>
<dbReference type="PRINTS" id="PR00759">
    <property type="entry name" value="BASICPTASE"/>
</dbReference>
<feature type="chain" id="PRO_5012285009" evidence="8">
    <location>
        <begin position="22"/>
        <end position="501"/>
    </location>
</feature>
<evidence type="ECO:0000256" key="4">
    <source>
        <dbReference type="ARBA" id="ARBA00022737"/>
    </source>
</evidence>
<evidence type="ECO:0000256" key="2">
    <source>
        <dbReference type="ARBA" id="ARBA00022525"/>
    </source>
</evidence>
<keyword evidence="3" id="KW-0646">Protease inhibitor</keyword>
<accession>A0A224Y254</accession>
<feature type="region of interest" description="Disordered" evidence="7">
    <location>
        <begin position="414"/>
        <end position="451"/>
    </location>
</feature>
<dbReference type="SUPFAM" id="SSF57362">
    <property type="entry name" value="BPTI-like"/>
    <property type="match status" value="3"/>
</dbReference>
<dbReference type="CDD" id="cd22637">
    <property type="entry name" value="Kunitz_papilin_mig6-like"/>
    <property type="match status" value="1"/>
</dbReference>
<dbReference type="Pfam" id="PF00014">
    <property type="entry name" value="Kunitz_BPTI"/>
    <property type="match status" value="3"/>
</dbReference>
<dbReference type="AlphaFoldDB" id="A0A224Y254"/>
<reference evidence="10" key="1">
    <citation type="journal article" date="2017" name="Parasit. Vectors">
        <title>Sialotranscriptomics of Rhipicephalus zambeziensis reveals intricate expression profiles of secretory proteins and suggests tight temporal transcriptional regulation during blood-feeding.</title>
        <authorList>
            <person name="de Castro M.H."/>
            <person name="de Klerk D."/>
            <person name="Pienaar R."/>
            <person name="Rees D.J.G."/>
            <person name="Mans B.J."/>
        </authorList>
    </citation>
    <scope>NUCLEOTIDE SEQUENCE</scope>
    <source>
        <tissue evidence="10">Salivary glands</tissue>
    </source>
</reference>
<evidence type="ECO:0000256" key="1">
    <source>
        <dbReference type="ARBA" id="ARBA00004613"/>
    </source>
</evidence>
<dbReference type="PANTHER" id="PTHR10083">
    <property type="entry name" value="KUNITZ-TYPE PROTEASE INHIBITOR-RELATED"/>
    <property type="match status" value="1"/>
</dbReference>
<evidence type="ECO:0000259" key="9">
    <source>
        <dbReference type="PROSITE" id="PS50279"/>
    </source>
</evidence>